<protein>
    <submittedName>
        <fullName evidence="2">D-alanyl carrier protein</fullName>
    </submittedName>
</protein>
<organism evidence="2 3">
    <name type="scientific">Streptomyces rubellomurinus (strain ATCC 31215)</name>
    <dbReference type="NCBI Taxonomy" id="359131"/>
    <lineage>
        <taxon>Bacteria</taxon>
        <taxon>Bacillati</taxon>
        <taxon>Actinomycetota</taxon>
        <taxon>Actinomycetes</taxon>
        <taxon>Kitasatosporales</taxon>
        <taxon>Streptomycetaceae</taxon>
        <taxon>Streptomyces</taxon>
    </lineage>
</organism>
<dbReference type="AlphaFoldDB" id="A0A0F2T722"/>
<feature type="domain" description="Carrier" evidence="1">
    <location>
        <begin position="1"/>
        <end position="78"/>
    </location>
</feature>
<dbReference type="Pfam" id="PF00550">
    <property type="entry name" value="PP-binding"/>
    <property type="match status" value="1"/>
</dbReference>
<evidence type="ECO:0000313" key="2">
    <source>
        <dbReference type="EMBL" id="KJS58993.1"/>
    </source>
</evidence>
<dbReference type="InterPro" id="IPR009081">
    <property type="entry name" value="PP-bd_ACP"/>
</dbReference>
<dbReference type="PATRIC" id="fig|359131.3.peg.7488"/>
<dbReference type="RefSeq" id="WP_045702639.1">
    <property type="nucleotide sequence ID" value="NZ_JZKH01000083.1"/>
</dbReference>
<dbReference type="OrthoDB" id="677810at2"/>
<gene>
    <name evidence="2" type="ORF">VM95_29935</name>
</gene>
<proteinExistence type="predicted"/>
<keyword evidence="3" id="KW-1185">Reference proteome</keyword>
<sequence length="84" mass="9249">MATDAKARIAHYLSGFFPVTDLKDDDDLFALGFVSSMFAMQLVTFVEHEFDVVVENEDLELDNFRSIGALEAFVGRKLAATAAS</sequence>
<dbReference type="InterPro" id="IPR036736">
    <property type="entry name" value="ACP-like_sf"/>
</dbReference>
<dbReference type="EMBL" id="JZKH01000083">
    <property type="protein sequence ID" value="KJS58993.1"/>
    <property type="molecule type" value="Genomic_DNA"/>
</dbReference>
<reference evidence="2 3" key="1">
    <citation type="submission" date="2015-02" db="EMBL/GenBank/DDBJ databases">
        <authorList>
            <person name="Ju K.-S."/>
            <person name="Doroghazi J.R."/>
            <person name="Metcalf W."/>
        </authorList>
    </citation>
    <scope>NUCLEOTIDE SEQUENCE [LARGE SCALE GENOMIC DNA]</scope>
    <source>
        <strain evidence="2 3">ATCC 31215</strain>
    </source>
</reference>
<evidence type="ECO:0000259" key="1">
    <source>
        <dbReference type="PROSITE" id="PS50075"/>
    </source>
</evidence>
<dbReference type="PROSITE" id="PS50075">
    <property type="entry name" value="CARRIER"/>
    <property type="match status" value="1"/>
</dbReference>
<comment type="caution">
    <text evidence="2">The sequence shown here is derived from an EMBL/GenBank/DDBJ whole genome shotgun (WGS) entry which is preliminary data.</text>
</comment>
<name>A0A0F2T722_STRR3</name>
<dbReference type="Gene3D" id="1.10.1200.10">
    <property type="entry name" value="ACP-like"/>
    <property type="match status" value="1"/>
</dbReference>
<accession>A0A0F2T722</accession>
<dbReference type="Proteomes" id="UP000033699">
    <property type="component" value="Unassembled WGS sequence"/>
</dbReference>
<dbReference type="SUPFAM" id="SSF47336">
    <property type="entry name" value="ACP-like"/>
    <property type="match status" value="1"/>
</dbReference>
<evidence type="ECO:0000313" key="3">
    <source>
        <dbReference type="Proteomes" id="UP000033699"/>
    </source>
</evidence>